<feature type="region of interest" description="Disordered" evidence="10">
    <location>
        <begin position="198"/>
        <end position="218"/>
    </location>
</feature>
<dbReference type="Gene3D" id="3.40.50.1470">
    <property type="entry name" value="Peptidyl-tRNA hydrolase"/>
    <property type="match status" value="1"/>
</dbReference>
<comment type="function">
    <text evidence="7">Hydrolyzes ribosome-free peptidyl-tRNAs (with 1 or more amino acids incorporated), which drop off the ribosome during protein synthesis, or as a result of ribosome stalling.</text>
</comment>
<comment type="function">
    <text evidence="7">Catalyzes the release of premature peptidyl moieties from peptidyl-tRNA molecules trapped in stalled 50S ribosomal subunits, and thus maintains levels of free tRNAs and 50S ribosomes.</text>
</comment>
<dbReference type="PANTHER" id="PTHR17224">
    <property type="entry name" value="PEPTIDYL-TRNA HYDROLASE"/>
    <property type="match status" value="1"/>
</dbReference>
<dbReference type="HAMAP" id="MF_00083">
    <property type="entry name" value="Pept_tRNA_hydro_bact"/>
    <property type="match status" value="1"/>
</dbReference>
<dbReference type="GO" id="GO:0004045">
    <property type="term" value="F:peptidyl-tRNA hydrolase activity"/>
    <property type="evidence" value="ECO:0007669"/>
    <property type="project" value="UniProtKB-UniRule"/>
</dbReference>
<dbReference type="GO" id="GO:0005737">
    <property type="term" value="C:cytoplasm"/>
    <property type="evidence" value="ECO:0007669"/>
    <property type="project" value="UniProtKB-SubCell"/>
</dbReference>
<feature type="site" description="Stabilizes the basic form of H active site to accept a proton" evidence="7">
    <location>
        <position position="91"/>
    </location>
</feature>
<organism evidence="11 12">
    <name type="scientific">Flavimaribacter sediminis</name>
    <dbReference type="NCBI Taxonomy" id="2865987"/>
    <lineage>
        <taxon>Bacteria</taxon>
        <taxon>Pseudomonadati</taxon>
        <taxon>Pseudomonadota</taxon>
        <taxon>Alphaproteobacteria</taxon>
        <taxon>Hyphomicrobiales</taxon>
        <taxon>Rhizobiaceae</taxon>
        <taxon>Flavimaribacter</taxon>
    </lineage>
</organism>
<keyword evidence="12" id="KW-1185">Reference proteome</keyword>
<comment type="caution">
    <text evidence="11">The sequence shown here is derived from an EMBL/GenBank/DDBJ whole genome shotgun (WGS) entry which is preliminary data.</text>
</comment>
<dbReference type="RefSeq" id="WP_220229522.1">
    <property type="nucleotide sequence ID" value="NZ_JAICBX010000003.1"/>
</dbReference>
<dbReference type="GO" id="GO:0072344">
    <property type="term" value="P:rescue of stalled ribosome"/>
    <property type="evidence" value="ECO:0007669"/>
    <property type="project" value="UniProtKB-UniRule"/>
</dbReference>
<feature type="active site" description="Proton acceptor" evidence="7">
    <location>
        <position position="19"/>
    </location>
</feature>
<dbReference type="FunFam" id="3.40.50.1470:FF:000001">
    <property type="entry name" value="Peptidyl-tRNA hydrolase"/>
    <property type="match status" value="1"/>
</dbReference>
<name>A0AAE2ZQ25_9HYPH</name>
<gene>
    <name evidence="7 11" type="primary">pth</name>
    <name evidence="11" type="ORF">K1W69_16465</name>
</gene>
<dbReference type="EC" id="3.1.1.29" evidence="1 7"/>
<accession>A0AAE2ZQ25</accession>
<evidence type="ECO:0000256" key="8">
    <source>
        <dbReference type="RuleBase" id="RU000673"/>
    </source>
</evidence>
<feature type="site" description="Discriminates between blocked and unblocked aminoacyl-tRNA" evidence="7">
    <location>
        <position position="9"/>
    </location>
</feature>
<evidence type="ECO:0000256" key="1">
    <source>
        <dbReference type="ARBA" id="ARBA00013260"/>
    </source>
</evidence>
<protein>
    <recommendedName>
        <fullName evidence="6 7">Peptidyl-tRNA hydrolase</fullName>
        <shortName evidence="7">Pth</shortName>
        <ecNumber evidence="1 7">3.1.1.29</ecNumber>
    </recommendedName>
</protein>
<dbReference type="CDD" id="cd00462">
    <property type="entry name" value="PTH"/>
    <property type="match status" value="1"/>
</dbReference>
<evidence type="ECO:0000256" key="6">
    <source>
        <dbReference type="ARBA" id="ARBA00050038"/>
    </source>
</evidence>
<keyword evidence="3 7" id="KW-0378">Hydrolase</keyword>
<dbReference type="Pfam" id="PF01195">
    <property type="entry name" value="Pept_tRNA_hydro"/>
    <property type="match status" value="1"/>
</dbReference>
<dbReference type="GO" id="GO:0006515">
    <property type="term" value="P:protein quality control for misfolded or incompletely synthesized proteins"/>
    <property type="evidence" value="ECO:0007669"/>
    <property type="project" value="UniProtKB-UniRule"/>
</dbReference>
<feature type="binding site" evidence="7">
    <location>
        <position position="14"/>
    </location>
    <ligand>
        <name>tRNA</name>
        <dbReference type="ChEBI" id="CHEBI:17843"/>
    </ligand>
</feature>
<comment type="subunit">
    <text evidence="7">Monomer.</text>
</comment>
<dbReference type="Proteomes" id="UP001196509">
    <property type="component" value="Unassembled WGS sequence"/>
</dbReference>
<dbReference type="InterPro" id="IPR036416">
    <property type="entry name" value="Pept_tRNA_hydro_sf"/>
</dbReference>
<feature type="binding site" evidence="7">
    <location>
        <position position="66"/>
    </location>
    <ligand>
        <name>tRNA</name>
        <dbReference type="ChEBI" id="CHEBI:17843"/>
    </ligand>
</feature>
<comment type="subcellular location">
    <subcellularLocation>
        <location evidence="7">Cytoplasm</location>
    </subcellularLocation>
</comment>
<sequence length="235" mass="25127">MLLIAGLGNPGSRYADNRHNIGFMAVDSIARHQSFSPWTRKFKSEIAEGALGGQKTLLIKPQSFMNVSGEPIGETMRFYKLSTDDLIVIYDELDLVPGKARIKTGGGHGGHNGIRSIAAHCGNDFTRLRLGIGHPGARELVNKHVLGNFAKQDREWLDPLLEAIGVNAAMLAGGEHSSFLNKIALAAGEAGKKAEAAKNSGQSHIHAARRAKPDINKASGPMAGMLKKLFGNKDG</sequence>
<dbReference type="NCBIfam" id="TIGR00447">
    <property type="entry name" value="pth"/>
    <property type="match status" value="1"/>
</dbReference>
<keyword evidence="4 7" id="KW-0694">RNA-binding</keyword>
<proteinExistence type="inferred from homology"/>
<keyword evidence="2 7" id="KW-0820">tRNA-binding</keyword>
<evidence type="ECO:0000256" key="2">
    <source>
        <dbReference type="ARBA" id="ARBA00022555"/>
    </source>
</evidence>
<reference evidence="11" key="1">
    <citation type="submission" date="2021-08" db="EMBL/GenBank/DDBJ databases">
        <title>Hoeflea bacterium WL0058 sp. nov., isolated from the sediment.</title>
        <authorList>
            <person name="Wang L."/>
            <person name="Zhang D."/>
        </authorList>
    </citation>
    <scope>NUCLEOTIDE SEQUENCE</scope>
    <source>
        <strain evidence="11">WL0058</strain>
    </source>
</reference>
<comment type="similarity">
    <text evidence="5 7 9">Belongs to the PTH family.</text>
</comment>
<evidence type="ECO:0000313" key="11">
    <source>
        <dbReference type="EMBL" id="MBW8638791.1"/>
    </source>
</evidence>
<dbReference type="SUPFAM" id="SSF53178">
    <property type="entry name" value="Peptidyl-tRNA hydrolase-like"/>
    <property type="match status" value="1"/>
</dbReference>
<comment type="catalytic activity">
    <reaction evidence="7 8">
        <text>an N-acyl-L-alpha-aminoacyl-tRNA + H2O = an N-acyl-L-amino acid + a tRNA + H(+)</text>
        <dbReference type="Rhea" id="RHEA:54448"/>
        <dbReference type="Rhea" id="RHEA-COMP:10123"/>
        <dbReference type="Rhea" id="RHEA-COMP:13883"/>
        <dbReference type="ChEBI" id="CHEBI:15377"/>
        <dbReference type="ChEBI" id="CHEBI:15378"/>
        <dbReference type="ChEBI" id="CHEBI:59874"/>
        <dbReference type="ChEBI" id="CHEBI:78442"/>
        <dbReference type="ChEBI" id="CHEBI:138191"/>
        <dbReference type="EC" id="3.1.1.29"/>
    </reaction>
</comment>
<dbReference type="InterPro" id="IPR018171">
    <property type="entry name" value="Pept_tRNA_hydro_CS"/>
</dbReference>
<evidence type="ECO:0000256" key="9">
    <source>
        <dbReference type="RuleBase" id="RU004320"/>
    </source>
</evidence>
<dbReference type="PANTHER" id="PTHR17224:SF1">
    <property type="entry name" value="PEPTIDYL-TRNA HYDROLASE"/>
    <property type="match status" value="1"/>
</dbReference>
<dbReference type="PROSITE" id="PS01195">
    <property type="entry name" value="PEPT_TRNA_HYDROL_1"/>
    <property type="match status" value="1"/>
</dbReference>
<dbReference type="InterPro" id="IPR001328">
    <property type="entry name" value="Pept_tRNA_hydro"/>
</dbReference>
<dbReference type="EMBL" id="JAICBX010000003">
    <property type="protein sequence ID" value="MBW8638791.1"/>
    <property type="molecule type" value="Genomic_DNA"/>
</dbReference>
<evidence type="ECO:0000256" key="5">
    <source>
        <dbReference type="ARBA" id="ARBA00038063"/>
    </source>
</evidence>
<feature type="binding site" evidence="7">
    <location>
        <position position="64"/>
    </location>
    <ligand>
        <name>tRNA</name>
        <dbReference type="ChEBI" id="CHEBI:17843"/>
    </ligand>
</feature>
<dbReference type="GO" id="GO:0000049">
    <property type="term" value="F:tRNA binding"/>
    <property type="evidence" value="ECO:0007669"/>
    <property type="project" value="UniProtKB-UniRule"/>
</dbReference>
<evidence type="ECO:0000256" key="3">
    <source>
        <dbReference type="ARBA" id="ARBA00022801"/>
    </source>
</evidence>
<evidence type="ECO:0000313" key="12">
    <source>
        <dbReference type="Proteomes" id="UP001196509"/>
    </source>
</evidence>
<keyword evidence="7" id="KW-0963">Cytoplasm</keyword>
<evidence type="ECO:0000256" key="10">
    <source>
        <dbReference type="SAM" id="MobiDB-lite"/>
    </source>
</evidence>
<feature type="binding site" evidence="7">
    <location>
        <position position="112"/>
    </location>
    <ligand>
        <name>tRNA</name>
        <dbReference type="ChEBI" id="CHEBI:17843"/>
    </ligand>
</feature>
<dbReference type="AlphaFoldDB" id="A0AAE2ZQ25"/>
<evidence type="ECO:0000256" key="7">
    <source>
        <dbReference type="HAMAP-Rule" id="MF_00083"/>
    </source>
</evidence>
<evidence type="ECO:0000256" key="4">
    <source>
        <dbReference type="ARBA" id="ARBA00022884"/>
    </source>
</evidence>
<dbReference type="PROSITE" id="PS01196">
    <property type="entry name" value="PEPT_TRNA_HYDROL_2"/>
    <property type="match status" value="1"/>
</dbReference>